<feature type="domain" description="Conserved hypothetical protein CHP03032" evidence="2">
    <location>
        <begin position="39"/>
        <end position="355"/>
    </location>
</feature>
<reference evidence="3 4" key="1">
    <citation type="submission" date="2017-08" db="EMBL/GenBank/DDBJ databases">
        <authorList>
            <person name="de Groot N.N."/>
        </authorList>
    </citation>
    <scope>NUCLEOTIDE SEQUENCE [LARGE SCALE GENOMIC DNA]</scope>
    <source>
        <strain evidence="3 4">JC85</strain>
    </source>
</reference>
<dbReference type="Pfam" id="PF16261">
    <property type="entry name" value="DUF4915"/>
    <property type="match status" value="1"/>
</dbReference>
<dbReference type="InterPro" id="IPR017481">
    <property type="entry name" value="CHP03032"/>
</dbReference>
<feature type="region of interest" description="Disordered" evidence="1">
    <location>
        <begin position="1"/>
        <end position="29"/>
    </location>
</feature>
<dbReference type="NCBIfam" id="TIGR03032">
    <property type="entry name" value="TIGR03032 family protein"/>
    <property type="match status" value="1"/>
</dbReference>
<gene>
    <name evidence="3" type="ORF">SAMN05892877_1265</name>
</gene>
<name>A0A285UYU2_9HYPH</name>
<accession>A0A285UYU2</accession>
<feature type="region of interest" description="Disordered" evidence="1">
    <location>
        <begin position="401"/>
        <end position="423"/>
    </location>
</feature>
<keyword evidence="4" id="KW-1185">Reference proteome</keyword>
<sequence>MKRRFGPIGPDKPSSLEIDDSMTSAPSPAPKLELLTSRQFVSWLRETGGSIALSTYHSGKVLFVGTNAGTDRISVFERSLERPMGMAVSGNRLAIASLYQVYTFIDALGDGETARGADAVYVPQVSHFTGDLDVHDMGYTSDGRLVFANTLFSCIAEISETHSFKPLWKPRFISRLAAEDRCHLNGLAMKDGRPAYVTTVGKGDVADSWRDARVSGGVVVDVESSEIVCSGLSMPHSPRWHDGELYVLNSAQGEFGRVNLASGRFEPIAFLPGYARGLTFFGHYAIIGLSAPRSNRTFEGLPLQDRLDAQGMSPRCGLQVVDLRTGDVAHWLTIEGIVTELYDVIALSRRRSPSMIGFKTDEIRRVISMDGKGAPIEVATVLGPQAIVGIPRSYDRFRPLPAQKQSASRRPQNGSHPLTWLEA</sequence>
<proteinExistence type="predicted"/>
<dbReference type="Proteomes" id="UP000219167">
    <property type="component" value="Unassembled WGS sequence"/>
</dbReference>
<evidence type="ECO:0000313" key="4">
    <source>
        <dbReference type="Proteomes" id="UP000219167"/>
    </source>
</evidence>
<dbReference type="SUPFAM" id="SSF63829">
    <property type="entry name" value="Calcium-dependent phosphotriesterase"/>
    <property type="match status" value="1"/>
</dbReference>
<organism evidence="3 4">
    <name type="scientific">Rhizobium subbaraonis</name>
    <dbReference type="NCBI Taxonomy" id="908946"/>
    <lineage>
        <taxon>Bacteria</taxon>
        <taxon>Pseudomonadati</taxon>
        <taxon>Pseudomonadota</taxon>
        <taxon>Alphaproteobacteria</taxon>
        <taxon>Hyphomicrobiales</taxon>
        <taxon>Rhizobiaceae</taxon>
        <taxon>Rhizobium/Agrobacterium group</taxon>
        <taxon>Rhizobium</taxon>
    </lineage>
</organism>
<protein>
    <submittedName>
        <fullName evidence="3">Uncharacterized protein (TIGR03032 family)</fullName>
    </submittedName>
</protein>
<evidence type="ECO:0000259" key="2">
    <source>
        <dbReference type="Pfam" id="PF16261"/>
    </source>
</evidence>
<dbReference type="EMBL" id="OBQD01000026">
    <property type="protein sequence ID" value="SOC47002.1"/>
    <property type="molecule type" value="Genomic_DNA"/>
</dbReference>
<feature type="compositionally biased region" description="Polar residues" evidence="1">
    <location>
        <begin position="403"/>
        <end position="416"/>
    </location>
</feature>
<dbReference type="AlphaFoldDB" id="A0A285UYU2"/>
<evidence type="ECO:0000313" key="3">
    <source>
        <dbReference type="EMBL" id="SOC47002.1"/>
    </source>
</evidence>
<evidence type="ECO:0000256" key="1">
    <source>
        <dbReference type="SAM" id="MobiDB-lite"/>
    </source>
</evidence>